<sequence length="42" mass="4872">MKHMMLNAVLKLKLFKPSMCMKSLTQTLSYQMLKLIDLSTNP</sequence>
<protein>
    <submittedName>
        <fullName evidence="1">Uncharacterized protein</fullName>
    </submittedName>
</protein>
<dbReference type="EMBL" id="CAJJDM010000064">
    <property type="protein sequence ID" value="CAD8080277.1"/>
    <property type="molecule type" value="Genomic_DNA"/>
</dbReference>
<reference evidence="1" key="1">
    <citation type="submission" date="2021-01" db="EMBL/GenBank/DDBJ databases">
        <authorList>
            <consortium name="Genoscope - CEA"/>
            <person name="William W."/>
        </authorList>
    </citation>
    <scope>NUCLEOTIDE SEQUENCE</scope>
</reference>
<dbReference type="AlphaFoldDB" id="A0A8S1MID9"/>
<gene>
    <name evidence="1" type="ORF">PPRIM_AZ9-3.1.T0630181</name>
</gene>
<comment type="caution">
    <text evidence="1">The sequence shown here is derived from an EMBL/GenBank/DDBJ whole genome shotgun (WGS) entry which is preliminary data.</text>
</comment>
<evidence type="ECO:0000313" key="2">
    <source>
        <dbReference type="Proteomes" id="UP000688137"/>
    </source>
</evidence>
<accession>A0A8S1MID9</accession>
<keyword evidence="2" id="KW-1185">Reference proteome</keyword>
<organism evidence="1 2">
    <name type="scientific">Paramecium primaurelia</name>
    <dbReference type="NCBI Taxonomy" id="5886"/>
    <lineage>
        <taxon>Eukaryota</taxon>
        <taxon>Sar</taxon>
        <taxon>Alveolata</taxon>
        <taxon>Ciliophora</taxon>
        <taxon>Intramacronucleata</taxon>
        <taxon>Oligohymenophorea</taxon>
        <taxon>Peniculida</taxon>
        <taxon>Parameciidae</taxon>
        <taxon>Paramecium</taxon>
    </lineage>
</organism>
<dbReference type="Proteomes" id="UP000688137">
    <property type="component" value="Unassembled WGS sequence"/>
</dbReference>
<evidence type="ECO:0000313" key="1">
    <source>
        <dbReference type="EMBL" id="CAD8080277.1"/>
    </source>
</evidence>
<proteinExistence type="predicted"/>
<name>A0A8S1MID9_PARPR</name>